<proteinExistence type="predicted"/>
<reference evidence="1 2" key="1">
    <citation type="submission" date="2017-11" db="EMBL/GenBank/DDBJ databases">
        <title>Population delineation of vibrios coincides with oyster pathogenicity.</title>
        <authorList>
            <person name="Bruto M."/>
            <person name="Labreuche Y."/>
            <person name="James A."/>
            <person name="Piel D."/>
            <person name="Chenivesse S."/>
            <person name="Petton B."/>
            <person name="Polz M.F."/>
            <person name="Le Roux F."/>
        </authorList>
    </citation>
    <scope>NUCLEOTIDE SEQUENCE [LARGE SCALE GENOMIC DNA]</scope>
    <source>
        <strain evidence="1 2">FF_144</strain>
    </source>
</reference>
<protein>
    <recommendedName>
        <fullName evidence="3">DUF2971 domain-containing protein</fullName>
    </recommendedName>
</protein>
<comment type="caution">
    <text evidence="1">The sequence shown here is derived from an EMBL/GenBank/DDBJ whole genome shotgun (WGS) entry which is preliminary data.</text>
</comment>
<dbReference type="AlphaFoldDB" id="A0A2T5EGT2"/>
<dbReference type="Proteomes" id="UP000244197">
    <property type="component" value="Unassembled WGS sequence"/>
</dbReference>
<evidence type="ECO:0000313" key="2">
    <source>
        <dbReference type="Proteomes" id="UP000244197"/>
    </source>
</evidence>
<name>A0A2T5EGT2_VIBSP</name>
<evidence type="ECO:0000313" key="1">
    <source>
        <dbReference type="EMBL" id="PTP18765.1"/>
    </source>
</evidence>
<accession>A0A2T5EGT2</accession>
<gene>
    <name evidence="1" type="ORF">CWO07_24930</name>
</gene>
<organism evidence="1 2">
    <name type="scientific">Vibrio splendidus</name>
    <dbReference type="NCBI Taxonomy" id="29497"/>
    <lineage>
        <taxon>Bacteria</taxon>
        <taxon>Pseudomonadati</taxon>
        <taxon>Pseudomonadota</taxon>
        <taxon>Gammaproteobacteria</taxon>
        <taxon>Vibrionales</taxon>
        <taxon>Vibrionaceae</taxon>
        <taxon>Vibrio</taxon>
    </lineage>
</organism>
<evidence type="ECO:0008006" key="3">
    <source>
        <dbReference type="Google" id="ProtNLM"/>
    </source>
</evidence>
<sequence>MNDSKELSDGLTFIYEAIESGSWSESSREQRKRAIEYIKSEINEYLLYGTEEEPIFICSFSSKSDQLSQWRSYGMFAIEFEELNLENEGFNLRKCLYNSEEKRENAKQATKEAVLGLESFFHRNGDQFFGDAFNFVPKLIELASVFKDSGFTEENEIRHTESVGETDLNIKFRVKGNILIPYIEKEIFLPSIKAIHVGPVPDKKMVVNSLEQYIRFMWNQHEGEWGWSEHHIEIIESKIPYRE</sequence>
<dbReference type="EMBL" id="PIFK01000097">
    <property type="protein sequence ID" value="PTP18765.1"/>
    <property type="molecule type" value="Genomic_DNA"/>
</dbReference>